<dbReference type="EMBL" id="QZKU01000106">
    <property type="protein sequence ID" value="RJP18000.1"/>
    <property type="molecule type" value="Genomic_DNA"/>
</dbReference>
<protein>
    <submittedName>
        <fullName evidence="5">Alpha/beta fold hydrolase</fullName>
    </submittedName>
</protein>
<feature type="region of interest" description="Disordered" evidence="3">
    <location>
        <begin position="13"/>
        <end position="44"/>
    </location>
</feature>
<dbReference type="Gene3D" id="3.40.50.1820">
    <property type="entry name" value="alpha/beta hydrolase"/>
    <property type="match status" value="1"/>
</dbReference>
<dbReference type="InterPro" id="IPR029058">
    <property type="entry name" value="AB_hydrolase_fold"/>
</dbReference>
<dbReference type="SUPFAM" id="SSF53474">
    <property type="entry name" value="alpha/beta-Hydrolases"/>
    <property type="match status" value="1"/>
</dbReference>
<comment type="similarity">
    <text evidence="1">Belongs to the AB hydrolase superfamily. AB hydrolase 4 family.</text>
</comment>
<reference evidence="5 6" key="1">
    <citation type="journal article" date="2017" name="ISME J.">
        <title>Energy and carbon metabolisms in a deep terrestrial subsurface fluid microbial community.</title>
        <authorList>
            <person name="Momper L."/>
            <person name="Jungbluth S.P."/>
            <person name="Lee M.D."/>
            <person name="Amend J.P."/>
        </authorList>
    </citation>
    <scope>NUCLEOTIDE SEQUENCE [LARGE SCALE GENOMIC DNA]</scope>
    <source>
        <strain evidence="5">SURF_5</strain>
    </source>
</reference>
<evidence type="ECO:0000259" key="4">
    <source>
        <dbReference type="Pfam" id="PF12146"/>
    </source>
</evidence>
<dbReference type="PIRSF" id="PIRSF005211">
    <property type="entry name" value="Ab_hydro_YheT"/>
    <property type="match status" value="1"/>
</dbReference>
<dbReference type="Pfam" id="PF12146">
    <property type="entry name" value="Hydrolase_4"/>
    <property type="match status" value="1"/>
</dbReference>
<dbReference type="InterPro" id="IPR022742">
    <property type="entry name" value="Hydrolase_4"/>
</dbReference>
<feature type="domain" description="Serine aminopeptidase S33" evidence="4">
    <location>
        <begin position="95"/>
        <end position="313"/>
    </location>
</feature>
<comment type="caution">
    <text evidence="5">The sequence shown here is derived from an EMBL/GenBank/DDBJ whole genome shotgun (WGS) entry which is preliminary data.</text>
</comment>
<evidence type="ECO:0000256" key="1">
    <source>
        <dbReference type="ARBA" id="ARBA00010884"/>
    </source>
</evidence>
<dbReference type="InterPro" id="IPR050960">
    <property type="entry name" value="AB_hydrolase_4_sf"/>
</dbReference>
<dbReference type="GO" id="GO:0034338">
    <property type="term" value="F:short-chain carboxylesterase activity"/>
    <property type="evidence" value="ECO:0007669"/>
    <property type="project" value="TreeGrafter"/>
</dbReference>
<feature type="active site" description="Charge relay system" evidence="2">
    <location>
        <position position="178"/>
    </location>
</feature>
<feature type="active site" description="Charge relay system" evidence="2">
    <location>
        <position position="303"/>
    </location>
</feature>
<dbReference type="PANTHER" id="PTHR10794:SF63">
    <property type="entry name" value="ALPHA_BETA HYDROLASE 1, ISOFORM A"/>
    <property type="match status" value="1"/>
</dbReference>
<feature type="active site" description="Charge relay system" evidence="2">
    <location>
        <position position="330"/>
    </location>
</feature>
<dbReference type="AlphaFoldDB" id="A0A3A4NLF9"/>
<gene>
    <name evidence="5" type="ORF">C4520_15045</name>
</gene>
<dbReference type="Proteomes" id="UP000265882">
    <property type="component" value="Unassembled WGS sequence"/>
</dbReference>
<name>A0A3A4NLF9_ABYX5</name>
<evidence type="ECO:0000313" key="6">
    <source>
        <dbReference type="Proteomes" id="UP000265882"/>
    </source>
</evidence>
<sequence length="356" mass="40410">MIRKKACMERCSRRTGGMGMNENQPDESGELTRSSSKTEEFLPPPLLKHPTLQTLLGGSKLRKLGKNPMLSAAREVILETDAHVRLLGHYSAHPEAKGVVILLSGWLGDSDSPYMISTGRYLYEHGYSVFRLNYRDHGDSHHLNEGLFYASHLDEVFDCVSQAACSEKGCPAFLAGFSLGGNFALRIARRCATARIENLQHVICVSPLLNPDKSTAAVDRNRLICAYFLKKWRKSLLRKQSLFSTTYNFAGIIKDSIRGTTEELVKQYSIYKDALEYFEGYTVTDDMLRNISVPTTIITAEDDPIIPIEDFHRLELNHLTRLVIHRYGGHNGFIESFRLNSWYERRMVVLFDQLVL</sequence>
<evidence type="ECO:0000256" key="2">
    <source>
        <dbReference type="PIRSR" id="PIRSR005211-1"/>
    </source>
</evidence>
<accession>A0A3A4NLF9</accession>
<organism evidence="5 6">
    <name type="scientific">Abyssobacteria bacterium (strain SURF_5)</name>
    <dbReference type="NCBI Taxonomy" id="2093360"/>
    <lineage>
        <taxon>Bacteria</taxon>
        <taxon>Pseudomonadati</taxon>
        <taxon>Candidatus Hydrogenedentota</taxon>
        <taxon>Candidatus Abyssobacteria</taxon>
    </lineage>
</organism>
<dbReference type="GO" id="GO:0047372">
    <property type="term" value="F:monoacylglycerol lipase activity"/>
    <property type="evidence" value="ECO:0007669"/>
    <property type="project" value="TreeGrafter"/>
</dbReference>
<evidence type="ECO:0000313" key="5">
    <source>
        <dbReference type="EMBL" id="RJP18000.1"/>
    </source>
</evidence>
<evidence type="ECO:0000256" key="3">
    <source>
        <dbReference type="SAM" id="MobiDB-lite"/>
    </source>
</evidence>
<keyword evidence="5" id="KW-0378">Hydrolase</keyword>
<dbReference type="PANTHER" id="PTHR10794">
    <property type="entry name" value="ABHYDROLASE DOMAIN-CONTAINING PROTEIN"/>
    <property type="match status" value="1"/>
</dbReference>
<dbReference type="InterPro" id="IPR012020">
    <property type="entry name" value="ABHD4"/>
</dbReference>
<proteinExistence type="inferred from homology"/>